<name>A0AAN7JWM0_9MYRT</name>
<comment type="caution">
    <text evidence="1">The sequence shown here is derived from an EMBL/GenBank/DDBJ whole genome shotgun (WGS) entry which is preliminary data.</text>
</comment>
<evidence type="ECO:0000313" key="1">
    <source>
        <dbReference type="EMBL" id="KAK4756358.1"/>
    </source>
</evidence>
<organism evidence="1 2">
    <name type="scientific">Trapa incisa</name>
    <dbReference type="NCBI Taxonomy" id="236973"/>
    <lineage>
        <taxon>Eukaryota</taxon>
        <taxon>Viridiplantae</taxon>
        <taxon>Streptophyta</taxon>
        <taxon>Embryophyta</taxon>
        <taxon>Tracheophyta</taxon>
        <taxon>Spermatophyta</taxon>
        <taxon>Magnoliopsida</taxon>
        <taxon>eudicotyledons</taxon>
        <taxon>Gunneridae</taxon>
        <taxon>Pentapetalae</taxon>
        <taxon>rosids</taxon>
        <taxon>malvids</taxon>
        <taxon>Myrtales</taxon>
        <taxon>Lythraceae</taxon>
        <taxon>Trapa</taxon>
    </lineage>
</organism>
<reference evidence="1 2" key="1">
    <citation type="journal article" date="2023" name="Hortic Res">
        <title>Pangenome of water caltrop reveals structural variations and asymmetric subgenome divergence after allopolyploidization.</title>
        <authorList>
            <person name="Zhang X."/>
            <person name="Chen Y."/>
            <person name="Wang L."/>
            <person name="Yuan Y."/>
            <person name="Fang M."/>
            <person name="Shi L."/>
            <person name="Lu R."/>
            <person name="Comes H.P."/>
            <person name="Ma Y."/>
            <person name="Chen Y."/>
            <person name="Huang G."/>
            <person name="Zhou Y."/>
            <person name="Zheng Z."/>
            <person name="Qiu Y."/>
        </authorList>
    </citation>
    <scope>NUCLEOTIDE SEQUENCE [LARGE SCALE GENOMIC DNA]</scope>
    <source>
        <tissue evidence="1">Roots</tissue>
    </source>
</reference>
<gene>
    <name evidence="1" type="ORF">SAY87_006485</name>
</gene>
<accession>A0AAN7JWM0</accession>
<dbReference type="AlphaFoldDB" id="A0AAN7JWM0"/>
<dbReference type="Proteomes" id="UP001345219">
    <property type="component" value="Chromosome 6"/>
</dbReference>
<protein>
    <submittedName>
        <fullName evidence="1">Uncharacterized protein</fullName>
    </submittedName>
</protein>
<evidence type="ECO:0000313" key="2">
    <source>
        <dbReference type="Proteomes" id="UP001345219"/>
    </source>
</evidence>
<dbReference type="EMBL" id="JAXIOK010000013">
    <property type="protein sequence ID" value="KAK4756358.1"/>
    <property type="molecule type" value="Genomic_DNA"/>
</dbReference>
<sequence length="107" mass="12474">MRVAAAMVVVVVLARFPLDPPPEMEKIINRTRQPERSLRMVPISLMSLVEEPPEERMVQIRYRDDEPLNPSILILKPYLDRQGPLLHLRLLAILHHRSARTFFLLVC</sequence>
<proteinExistence type="predicted"/>
<keyword evidence="2" id="KW-1185">Reference proteome</keyword>